<organism evidence="1 2">
    <name type="scientific">Rhynchosporium agropyri</name>
    <dbReference type="NCBI Taxonomy" id="914238"/>
    <lineage>
        <taxon>Eukaryota</taxon>
        <taxon>Fungi</taxon>
        <taxon>Dikarya</taxon>
        <taxon>Ascomycota</taxon>
        <taxon>Pezizomycotina</taxon>
        <taxon>Leotiomycetes</taxon>
        <taxon>Helotiales</taxon>
        <taxon>Ploettnerulaceae</taxon>
        <taxon>Rhynchosporium</taxon>
    </lineage>
</organism>
<reference evidence="2" key="1">
    <citation type="submission" date="2016-03" db="EMBL/GenBank/DDBJ databases">
        <authorList>
            <person name="Guldener U."/>
        </authorList>
    </citation>
    <scope>NUCLEOTIDE SEQUENCE [LARGE SCALE GENOMIC DNA]</scope>
    <source>
        <strain evidence="2">04CH-RAC-A.6.1</strain>
    </source>
</reference>
<keyword evidence="2" id="KW-1185">Reference proteome</keyword>
<dbReference type="EMBL" id="FJUX01000026">
    <property type="protein sequence ID" value="CZS96241.1"/>
    <property type="molecule type" value="Genomic_DNA"/>
</dbReference>
<dbReference type="Proteomes" id="UP000178912">
    <property type="component" value="Unassembled WGS sequence"/>
</dbReference>
<gene>
    <name evidence="1" type="ORF">RAG0_05634</name>
</gene>
<evidence type="ECO:0000313" key="2">
    <source>
        <dbReference type="Proteomes" id="UP000178912"/>
    </source>
</evidence>
<sequence length="143" mass="15881">MERPFTAFSCIPAFQTPPAIDANGIDIDPAESQTEGINRCEPVPGVEPTLDQSMKLWKMHDAGLDATKTKYGMRKRHQPIVDHTTISNRTACDYSDVVVSNIDEHSAREVFESATSSGPGFVSDEGETVFEAEKEYRKSIIWT</sequence>
<dbReference type="OrthoDB" id="5365129at2759"/>
<accession>A0A1E1KE15</accession>
<proteinExistence type="predicted"/>
<name>A0A1E1KE15_9HELO</name>
<protein>
    <submittedName>
        <fullName evidence="1">Uncharacterized protein</fullName>
    </submittedName>
</protein>
<evidence type="ECO:0000313" key="1">
    <source>
        <dbReference type="EMBL" id="CZS96241.1"/>
    </source>
</evidence>
<dbReference type="AlphaFoldDB" id="A0A1E1KE15"/>